<organism evidence="15 16">
    <name type="scientific">Sphingobacterium detergens</name>
    <dbReference type="NCBI Taxonomy" id="1145106"/>
    <lineage>
        <taxon>Bacteria</taxon>
        <taxon>Pseudomonadati</taxon>
        <taxon>Bacteroidota</taxon>
        <taxon>Sphingobacteriia</taxon>
        <taxon>Sphingobacteriales</taxon>
        <taxon>Sphingobacteriaceae</taxon>
        <taxon>Sphingobacterium</taxon>
    </lineage>
</organism>
<evidence type="ECO:0000256" key="5">
    <source>
        <dbReference type="ARBA" id="ARBA00011245"/>
    </source>
</evidence>
<dbReference type="GO" id="GO:0006006">
    <property type="term" value="P:glucose metabolic process"/>
    <property type="evidence" value="ECO:0007669"/>
    <property type="project" value="TreeGrafter"/>
</dbReference>
<comment type="catalytic activity">
    <reaction evidence="1 11">
        <text>alpha-D-glucose = beta-D-glucose</text>
        <dbReference type="Rhea" id="RHEA:10264"/>
        <dbReference type="ChEBI" id="CHEBI:15903"/>
        <dbReference type="ChEBI" id="CHEBI:17925"/>
        <dbReference type="EC" id="5.1.3.3"/>
    </reaction>
</comment>
<proteinExistence type="inferred from homology"/>
<dbReference type="GO" id="GO:0030246">
    <property type="term" value="F:carbohydrate binding"/>
    <property type="evidence" value="ECO:0007669"/>
    <property type="project" value="InterPro"/>
</dbReference>
<dbReference type="EC" id="5.1.3.3" evidence="6 11"/>
<dbReference type="RefSeq" id="WP_208642467.1">
    <property type="nucleotide sequence ID" value="NZ_RAPY01000001.1"/>
</dbReference>
<evidence type="ECO:0000256" key="8">
    <source>
        <dbReference type="ARBA" id="ARBA00022837"/>
    </source>
</evidence>
<evidence type="ECO:0000256" key="1">
    <source>
        <dbReference type="ARBA" id="ARBA00001614"/>
    </source>
</evidence>
<evidence type="ECO:0000313" key="15">
    <source>
        <dbReference type="EMBL" id="RKE56904.1"/>
    </source>
</evidence>
<protein>
    <recommendedName>
        <fullName evidence="7 11">Aldose 1-epimerase</fullName>
        <ecNumber evidence="6 11">5.1.3.3</ecNumber>
    </recommendedName>
</protein>
<comment type="similarity">
    <text evidence="4 11">Belongs to the aldose epimerase family.</text>
</comment>
<comment type="caution">
    <text evidence="15">The sequence shown here is derived from an EMBL/GenBank/DDBJ whole genome shotgun (WGS) entry which is preliminary data.</text>
</comment>
<reference evidence="15 16" key="1">
    <citation type="submission" date="2018-09" db="EMBL/GenBank/DDBJ databases">
        <title>Genomic Encyclopedia of Type Strains, Phase III (KMG-III): the genomes of soil and plant-associated and newly described type strains.</title>
        <authorList>
            <person name="Whitman W."/>
        </authorList>
    </citation>
    <scope>NUCLEOTIDE SEQUENCE [LARGE SCALE GENOMIC DNA]</scope>
    <source>
        <strain evidence="15 16">CECT 7938</strain>
    </source>
</reference>
<dbReference type="AlphaFoldDB" id="A0A420BJE9"/>
<evidence type="ECO:0000256" key="11">
    <source>
        <dbReference type="PIRNR" id="PIRNR005096"/>
    </source>
</evidence>
<dbReference type="Gene3D" id="2.70.98.10">
    <property type="match status" value="1"/>
</dbReference>
<name>A0A420BJE9_SPHD1</name>
<dbReference type="PROSITE" id="PS00545">
    <property type="entry name" value="ALDOSE_1_EPIMERASE"/>
    <property type="match status" value="1"/>
</dbReference>
<dbReference type="PANTHER" id="PTHR10091">
    <property type="entry name" value="ALDOSE-1-EPIMERASE"/>
    <property type="match status" value="1"/>
</dbReference>
<keyword evidence="9 11" id="KW-0413">Isomerase</keyword>
<evidence type="ECO:0000256" key="12">
    <source>
        <dbReference type="PIRSR" id="PIRSR005096-1"/>
    </source>
</evidence>
<dbReference type="InterPro" id="IPR015443">
    <property type="entry name" value="Aldose_1-epimerase"/>
</dbReference>
<evidence type="ECO:0000256" key="4">
    <source>
        <dbReference type="ARBA" id="ARBA00006206"/>
    </source>
</evidence>
<evidence type="ECO:0000256" key="2">
    <source>
        <dbReference type="ARBA" id="ARBA00001913"/>
    </source>
</evidence>
<feature type="binding site" evidence="14">
    <location>
        <begin position="214"/>
        <end position="216"/>
    </location>
    <ligand>
        <name>beta-D-galactose</name>
        <dbReference type="ChEBI" id="CHEBI:27667"/>
    </ligand>
</feature>
<gene>
    <name evidence="15" type="ORF">DFQ12_1777</name>
</gene>
<dbReference type="UniPathway" id="UPA00242"/>
<dbReference type="PANTHER" id="PTHR10091:SF0">
    <property type="entry name" value="GALACTOSE MUTAROTASE"/>
    <property type="match status" value="1"/>
</dbReference>
<dbReference type="Pfam" id="PF01263">
    <property type="entry name" value="Aldose_epim"/>
    <property type="match status" value="1"/>
</dbReference>
<evidence type="ECO:0000313" key="16">
    <source>
        <dbReference type="Proteomes" id="UP000286246"/>
    </source>
</evidence>
<comment type="cofactor">
    <cofactor evidence="2">
        <name>Ca(2+)</name>
        <dbReference type="ChEBI" id="CHEBI:29108"/>
    </cofactor>
</comment>
<sequence length="387" mass="42803">MKGKLMLLGIAGILSYCCLSCQQTNSSKTTPNDSVAALMDTSSFSTTIDTKKVYLYELTNKNGVQAYFTNYGARLVGLWVPDNKGKLCDVVLGFAKASDYNNPKEPFFGTIVGPFGNRIAKGKFKLDDKSYTLAVNNGPNTLHGGFKGVHFAHWVLKKADQSSLTFTYTLPDGQEGFPGNIQMEVTYSLNDNNELMIAYRAETDKKTVINLTNHAYFNLNGEGSGTILDHQLQLFANQYTPVDSTLIPTGQLIAVKGTPFDFTAPKAIGKDINTNDQQLSYGKGYDHNFVLNKDKEGEWYKAAHVVGDKSGIVMDILTNEPGIQFYSGNFMNEQVQLKNGKKDSFRTAFCLEPQHFPDAPNQPNFPTTVVSPGQVYQTKSLYRFSVK</sequence>
<comment type="subunit">
    <text evidence="5">Monomer.</text>
</comment>
<feature type="active site" description="Proton acceptor" evidence="12">
    <location>
        <position position="352"/>
    </location>
</feature>
<keyword evidence="10 11" id="KW-0119">Carbohydrate metabolism</keyword>
<dbReference type="InterPro" id="IPR014718">
    <property type="entry name" value="GH-type_carb-bd"/>
</dbReference>
<dbReference type="EMBL" id="RAPY01000001">
    <property type="protein sequence ID" value="RKE56904.1"/>
    <property type="molecule type" value="Genomic_DNA"/>
</dbReference>
<evidence type="ECO:0000256" key="6">
    <source>
        <dbReference type="ARBA" id="ARBA00013185"/>
    </source>
</evidence>
<dbReference type="NCBIfam" id="NF008277">
    <property type="entry name" value="PRK11055.1"/>
    <property type="match status" value="1"/>
</dbReference>
<evidence type="ECO:0000256" key="14">
    <source>
        <dbReference type="PIRSR" id="PIRSR005096-3"/>
    </source>
</evidence>
<accession>A0A420BJE9</accession>
<dbReference type="InterPro" id="IPR008183">
    <property type="entry name" value="Aldose_1/G6P_1-epimerase"/>
</dbReference>
<evidence type="ECO:0000256" key="3">
    <source>
        <dbReference type="ARBA" id="ARBA00005028"/>
    </source>
</evidence>
<dbReference type="InterPro" id="IPR011013">
    <property type="entry name" value="Gal_mutarotase_sf_dom"/>
</dbReference>
<comment type="pathway">
    <text evidence="3 11">Carbohydrate metabolism; hexose metabolism.</text>
</comment>
<keyword evidence="16" id="KW-1185">Reference proteome</keyword>
<evidence type="ECO:0000256" key="9">
    <source>
        <dbReference type="ARBA" id="ARBA00023235"/>
    </source>
</evidence>
<dbReference type="InterPro" id="IPR018052">
    <property type="entry name" value="Ald1_epimerase_CS"/>
</dbReference>
<dbReference type="GO" id="GO:0033499">
    <property type="term" value="P:galactose catabolic process via UDP-galactose, Leloir pathway"/>
    <property type="evidence" value="ECO:0007669"/>
    <property type="project" value="TreeGrafter"/>
</dbReference>
<evidence type="ECO:0000256" key="13">
    <source>
        <dbReference type="PIRSR" id="PIRSR005096-2"/>
    </source>
</evidence>
<dbReference type="PIRSF" id="PIRSF005096">
    <property type="entry name" value="GALM"/>
    <property type="match status" value="1"/>
</dbReference>
<feature type="active site" description="Proton donor" evidence="12">
    <location>
        <position position="214"/>
    </location>
</feature>
<dbReference type="GO" id="GO:0004034">
    <property type="term" value="F:aldose 1-epimerase activity"/>
    <property type="evidence" value="ECO:0007669"/>
    <property type="project" value="UniProtKB-EC"/>
</dbReference>
<keyword evidence="8" id="KW-0106">Calcium</keyword>
<feature type="binding site" evidence="13">
    <location>
        <position position="286"/>
    </location>
    <ligand>
        <name>beta-D-galactose</name>
        <dbReference type="ChEBI" id="CHEBI:27667"/>
    </ligand>
</feature>
<dbReference type="InterPro" id="IPR047215">
    <property type="entry name" value="Galactose_mutarotase-like"/>
</dbReference>
<dbReference type="CDD" id="cd09019">
    <property type="entry name" value="galactose_mutarotase_like"/>
    <property type="match status" value="1"/>
</dbReference>
<dbReference type="SUPFAM" id="SSF74650">
    <property type="entry name" value="Galactose mutarotase-like"/>
    <property type="match status" value="1"/>
</dbReference>
<evidence type="ECO:0000256" key="10">
    <source>
        <dbReference type="ARBA" id="ARBA00023277"/>
    </source>
</evidence>
<evidence type="ECO:0000256" key="7">
    <source>
        <dbReference type="ARBA" id="ARBA00014165"/>
    </source>
</evidence>
<feature type="binding site" evidence="14">
    <location>
        <begin position="117"/>
        <end position="118"/>
    </location>
    <ligand>
        <name>beta-D-galactose</name>
        <dbReference type="ChEBI" id="CHEBI:27667"/>
    </ligand>
</feature>
<dbReference type="Proteomes" id="UP000286246">
    <property type="component" value="Unassembled WGS sequence"/>
</dbReference>